<dbReference type="EMBL" id="SKCS01000520">
    <property type="protein sequence ID" value="TNN05536.1"/>
    <property type="molecule type" value="Genomic_DNA"/>
</dbReference>
<protein>
    <submittedName>
        <fullName evidence="3">CCR4-NOT transcription complex subunit 6-like-A</fullName>
    </submittedName>
</protein>
<dbReference type="Proteomes" id="UP000311919">
    <property type="component" value="Unassembled WGS sequence"/>
</dbReference>
<feature type="region of interest" description="Disordered" evidence="1">
    <location>
        <begin position="1147"/>
        <end position="1169"/>
    </location>
</feature>
<dbReference type="Gene3D" id="3.60.10.10">
    <property type="entry name" value="Endonuclease/exonuclease/phosphatase"/>
    <property type="match status" value="1"/>
</dbReference>
<dbReference type="AlphaFoldDB" id="A0A4Z2CMT0"/>
<proteinExistence type="predicted"/>
<dbReference type="Pfam" id="PF03372">
    <property type="entry name" value="Exo_endo_phos"/>
    <property type="match status" value="2"/>
</dbReference>
<dbReference type="SUPFAM" id="SSF56219">
    <property type="entry name" value="DNase I-like"/>
    <property type="match status" value="1"/>
</dbReference>
<dbReference type="PANTHER" id="PTHR12121:SF100">
    <property type="entry name" value="POLY(A)-SPECIFIC RIBONUCLEASE"/>
    <property type="match status" value="1"/>
</dbReference>
<dbReference type="OrthoDB" id="428734at2759"/>
<evidence type="ECO:0000313" key="4">
    <source>
        <dbReference type="Proteomes" id="UP000311919"/>
    </source>
</evidence>
<accession>A0A4Z2CMT0</accession>
<name>A0A4Z2CMT0_SCHJA</name>
<reference evidence="3 4" key="1">
    <citation type="submission" date="2019-03" db="EMBL/GenBank/DDBJ databases">
        <title>An improved genome assembly of the fluke Schistosoma japonicum.</title>
        <authorList>
            <person name="Hu W."/>
            <person name="Luo F."/>
            <person name="Yin M."/>
            <person name="Mo X."/>
            <person name="Sun C."/>
            <person name="Wu Q."/>
            <person name="Zhu B."/>
            <person name="Xiang M."/>
            <person name="Wang J."/>
            <person name="Wang Y."/>
            <person name="Zhang T."/>
            <person name="Xu B."/>
            <person name="Zheng H."/>
            <person name="Feng Z."/>
        </authorList>
    </citation>
    <scope>NUCLEOTIDE SEQUENCE [LARGE SCALE GENOMIC DNA]</scope>
    <source>
        <strain evidence="3">HuSjv2</strain>
        <tissue evidence="3">Worms</tissue>
    </source>
</reference>
<dbReference type="InterPro" id="IPR050410">
    <property type="entry name" value="CCR4/nocturin_mRNA_transcr"/>
</dbReference>
<dbReference type="PANTHER" id="PTHR12121">
    <property type="entry name" value="CARBON CATABOLITE REPRESSOR PROTEIN 4"/>
    <property type="match status" value="1"/>
</dbReference>
<feature type="domain" description="Endonuclease/exonuclease/phosphatase" evidence="2">
    <location>
        <begin position="730"/>
        <end position="830"/>
    </location>
</feature>
<evidence type="ECO:0000313" key="3">
    <source>
        <dbReference type="EMBL" id="TNN05536.1"/>
    </source>
</evidence>
<keyword evidence="4" id="KW-1185">Reference proteome</keyword>
<dbReference type="GO" id="GO:0000175">
    <property type="term" value="F:3'-5'-RNA exonuclease activity"/>
    <property type="evidence" value="ECO:0007669"/>
    <property type="project" value="TreeGrafter"/>
</dbReference>
<evidence type="ECO:0000259" key="2">
    <source>
        <dbReference type="Pfam" id="PF03372"/>
    </source>
</evidence>
<dbReference type="STRING" id="6182.A0A4Z2CMT0"/>
<feature type="domain" description="Endonuclease/exonuclease/phosphatase" evidence="2">
    <location>
        <begin position="952"/>
        <end position="1082"/>
    </location>
</feature>
<comment type="caution">
    <text evidence="3">The sequence shown here is derived from an EMBL/GenBank/DDBJ whole genome shotgun (WGS) entry which is preliminary data.</text>
</comment>
<organism evidence="3 4">
    <name type="scientific">Schistosoma japonicum</name>
    <name type="common">Blood fluke</name>
    <dbReference type="NCBI Taxonomy" id="6182"/>
    <lineage>
        <taxon>Eukaryota</taxon>
        <taxon>Metazoa</taxon>
        <taxon>Spiralia</taxon>
        <taxon>Lophotrochozoa</taxon>
        <taxon>Platyhelminthes</taxon>
        <taxon>Trematoda</taxon>
        <taxon>Digenea</taxon>
        <taxon>Strigeidida</taxon>
        <taxon>Schistosomatoidea</taxon>
        <taxon>Schistosomatidae</taxon>
        <taxon>Schistosoma</taxon>
    </lineage>
</organism>
<evidence type="ECO:0000256" key="1">
    <source>
        <dbReference type="SAM" id="MobiDB-lite"/>
    </source>
</evidence>
<sequence length="1169" mass="133984">MFLVLLSGSTSNQIQHMLSGYYVQTIHHEIYLYCLPHQVLSIYIFNYRFYAKTNSYHPFGNYWLVCYQANNFNGTDFTHLYLLITKLSSVFSRYDSLLIRFPVLVIRNQHYGDTDPEIYDFIIHQPSTENICKNSRRQSIITHHFNNYSHLLQKFLVSSNNLSSITWLLTVNAHQIRTFFKELLLYAFVMKKHCLWCLVIKSFMPYVPCISFSKSSLDLDNRNLSICTITSQTAPNILSINTLDMTEPHGSDQSFSPATLRKLAKHRSYALVSAHTHICPLVSKKSYPASSKLESSESLLKVEGMGSRCNRKCLYSDNSANFHIPTSIPSVYWSGSGRNMKNDCAITLGLSPLSNTITSNCLFRFCPYLQYPGANHKSVRQPAYVPSHLDFCDLNTKYGAPVYACCDHASTLQYRDVVLSGMKSSNRSDCSNYVNINSHSKPACASDSSIGVFVDLTGQNVSIIVERLPPVENEVNVRSESLINLSHNIEAFTSCNKTCRVSCRKLDESLRNNSRNISNTYHSPCENSYTCIYPWSPYPGYSFVCNHGLFHDGFPYCDQDLSFLACPTNSCFSKKNILGFCRFCHSQRLIPYSEQFTQFRRCPMCKSHVPKHLQSVSDVNICMFNDPTVEFSGMDCHVCDEESYFCNTDKLSELLSKSCICPSLSSAHQWVYIPEPIRLPRNRDVCNALRTCLVPCDQLRNYVHSSPPPRQWRRLAEPNKNGFAFTLMCYNLLSPNYATPVMYPYCPSWALSWDYRRRAILDEIRIYHANIICLQELRTDQFEEVFKPELQKLNYDAVFLPKSRRRTMELKESKKVDGCAIFWQTNKFEKLHEFHHEFMLSCTSMCENPTPIMLSRVMSRDNVAVGVIFETKGPFDGTGGRQFCVTTGHIHWDPEHSDVKVIQTILWTAELWAYIDRFLKTSRSAAKQLSPTLSRSVPLSSKIPVPGPFSPAANMPVILCGDLNSLPESGVVEFLTKGSLSLTHSDFLNYGYKYMFKDWRLLEKWAIDGNTLRHRFTFSRAYQESEGMCLTNFTYDFKGMIDYVLFTRQHFRLLGSLDQICEPWFQEKKILGCPHVHIPSDHFALLVELELMPTPLLTSPCVNSSQSRWTGEIDSYCEDMNTCTINNNKDNYDHSYSNKQESLLPPNGFSLIDTNSANDQSSHDKSRKH</sequence>
<dbReference type="InterPro" id="IPR005135">
    <property type="entry name" value="Endo/exonuclease/phosphatase"/>
</dbReference>
<dbReference type="InterPro" id="IPR036691">
    <property type="entry name" value="Endo/exonu/phosph_ase_sf"/>
</dbReference>
<gene>
    <name evidence="3" type="ORF">EWB00_009186</name>
</gene>